<name>A0AAD7DWT8_MYCRO</name>
<dbReference type="Proteomes" id="UP001221757">
    <property type="component" value="Unassembled WGS sequence"/>
</dbReference>
<comment type="caution">
    <text evidence="1">The sequence shown here is derived from an EMBL/GenBank/DDBJ whole genome shotgun (WGS) entry which is preliminary data.</text>
</comment>
<accession>A0AAD7DWT8</accession>
<reference evidence="1" key="1">
    <citation type="submission" date="2023-03" db="EMBL/GenBank/DDBJ databases">
        <title>Massive genome expansion in bonnet fungi (Mycena s.s.) driven by repeated elements and novel gene families across ecological guilds.</title>
        <authorList>
            <consortium name="Lawrence Berkeley National Laboratory"/>
            <person name="Harder C.B."/>
            <person name="Miyauchi S."/>
            <person name="Viragh M."/>
            <person name="Kuo A."/>
            <person name="Thoen E."/>
            <person name="Andreopoulos B."/>
            <person name="Lu D."/>
            <person name="Skrede I."/>
            <person name="Drula E."/>
            <person name="Henrissat B."/>
            <person name="Morin E."/>
            <person name="Kohler A."/>
            <person name="Barry K."/>
            <person name="LaButti K."/>
            <person name="Morin E."/>
            <person name="Salamov A."/>
            <person name="Lipzen A."/>
            <person name="Mereny Z."/>
            <person name="Hegedus B."/>
            <person name="Baldrian P."/>
            <person name="Stursova M."/>
            <person name="Weitz H."/>
            <person name="Taylor A."/>
            <person name="Grigoriev I.V."/>
            <person name="Nagy L.G."/>
            <person name="Martin F."/>
            <person name="Kauserud H."/>
        </authorList>
    </citation>
    <scope>NUCLEOTIDE SEQUENCE</scope>
    <source>
        <strain evidence="1">CBHHK067</strain>
    </source>
</reference>
<dbReference type="EMBL" id="JARKIE010000019">
    <property type="protein sequence ID" value="KAJ7700814.1"/>
    <property type="molecule type" value="Genomic_DNA"/>
</dbReference>
<keyword evidence="2" id="KW-1185">Reference proteome</keyword>
<organism evidence="1 2">
    <name type="scientific">Mycena rosella</name>
    <name type="common">Pink bonnet</name>
    <name type="synonym">Agaricus rosellus</name>
    <dbReference type="NCBI Taxonomy" id="1033263"/>
    <lineage>
        <taxon>Eukaryota</taxon>
        <taxon>Fungi</taxon>
        <taxon>Dikarya</taxon>
        <taxon>Basidiomycota</taxon>
        <taxon>Agaricomycotina</taxon>
        <taxon>Agaricomycetes</taxon>
        <taxon>Agaricomycetidae</taxon>
        <taxon>Agaricales</taxon>
        <taxon>Marasmiineae</taxon>
        <taxon>Mycenaceae</taxon>
        <taxon>Mycena</taxon>
    </lineage>
</organism>
<evidence type="ECO:0000313" key="2">
    <source>
        <dbReference type="Proteomes" id="UP001221757"/>
    </source>
</evidence>
<evidence type="ECO:0000313" key="1">
    <source>
        <dbReference type="EMBL" id="KAJ7700814.1"/>
    </source>
</evidence>
<proteinExistence type="predicted"/>
<protein>
    <submittedName>
        <fullName evidence="1">Uncharacterized protein</fullName>
    </submittedName>
</protein>
<sequence length="309" mass="35836">MGLGPRPRNFGRTPAWLFRRSSCRYLKGRWSHPRRAPRPHPQNLLYRIRIAHDSPRRAHTRPVPRQNIVRIRSPPCRSVKPHCAARGGFGDPSPFDPRLIHRQIGQALRRYLHPLQSHTRFARQFIRSSPASGATFTPTTETFINLKYIHGRWATCYVPPHFLGLEEDPVHDMDMDMGEASDADTESTMEWEIEFEEEPRRRLLPHEFEQEPVVKFRRLLASDDDSDEDPEDPEEFVKDDETARSWLEGIESWAETAHVVDDAEMLVNDGQIEMDSNEGVRVATSLDLTKPDYLSKPKFLSKRKVRPTT</sequence>
<gene>
    <name evidence="1" type="ORF">B0H17DRAFT_1046718</name>
</gene>
<dbReference type="AlphaFoldDB" id="A0AAD7DWT8"/>